<dbReference type="InterPro" id="IPR014017">
    <property type="entry name" value="DNA_helicase_UvrD-like_C"/>
</dbReference>
<gene>
    <name evidence="17" type="ordered locus">Runsl_5638</name>
</gene>
<evidence type="ECO:0000256" key="7">
    <source>
        <dbReference type="ARBA" id="ARBA00022840"/>
    </source>
</evidence>
<keyword evidence="1" id="KW-0540">Nuclease</keyword>
<keyword evidence="7 14" id="KW-0067">ATP-binding</keyword>
<keyword evidence="9" id="KW-0234">DNA repair</keyword>
<proteinExistence type="predicted"/>
<dbReference type="KEGG" id="rsi:Runsl_5638"/>
<evidence type="ECO:0000256" key="5">
    <source>
        <dbReference type="ARBA" id="ARBA00022806"/>
    </source>
</evidence>
<feature type="domain" description="UvrD-like helicase ATP-binding" evidence="15">
    <location>
        <begin position="1"/>
        <end position="494"/>
    </location>
</feature>
<evidence type="ECO:0000256" key="3">
    <source>
        <dbReference type="ARBA" id="ARBA00022763"/>
    </source>
</evidence>
<evidence type="ECO:0000256" key="1">
    <source>
        <dbReference type="ARBA" id="ARBA00022722"/>
    </source>
</evidence>
<dbReference type="GO" id="GO:0000725">
    <property type="term" value="P:recombinational repair"/>
    <property type="evidence" value="ECO:0007669"/>
    <property type="project" value="TreeGrafter"/>
</dbReference>
<evidence type="ECO:0000313" key="17">
    <source>
        <dbReference type="EMBL" id="AEI51928.1"/>
    </source>
</evidence>
<dbReference type="RefSeq" id="WP_013931194.1">
    <property type="nucleotide sequence ID" value="NC_015703.1"/>
</dbReference>
<dbReference type="GO" id="GO:0043138">
    <property type="term" value="F:3'-5' DNA helicase activity"/>
    <property type="evidence" value="ECO:0007669"/>
    <property type="project" value="UniProtKB-EC"/>
</dbReference>
<evidence type="ECO:0000256" key="10">
    <source>
        <dbReference type="ARBA" id="ARBA00023235"/>
    </source>
</evidence>
<evidence type="ECO:0000256" key="9">
    <source>
        <dbReference type="ARBA" id="ARBA00023204"/>
    </source>
</evidence>
<keyword evidence="18" id="KW-1185">Reference proteome</keyword>
<dbReference type="GO" id="GO:0005829">
    <property type="term" value="C:cytosol"/>
    <property type="evidence" value="ECO:0007669"/>
    <property type="project" value="TreeGrafter"/>
</dbReference>
<dbReference type="PROSITE" id="PS51217">
    <property type="entry name" value="UVRD_HELICASE_CTER"/>
    <property type="match status" value="1"/>
</dbReference>
<dbReference type="SUPFAM" id="SSF52540">
    <property type="entry name" value="P-loop containing nucleoside triphosphate hydrolases"/>
    <property type="match status" value="1"/>
</dbReference>
<dbReference type="GO" id="GO:0003677">
    <property type="term" value="F:DNA binding"/>
    <property type="evidence" value="ECO:0007669"/>
    <property type="project" value="UniProtKB-KW"/>
</dbReference>
<evidence type="ECO:0000256" key="12">
    <source>
        <dbReference type="ARBA" id="ARBA00034808"/>
    </source>
</evidence>
<dbReference type="PANTHER" id="PTHR11070">
    <property type="entry name" value="UVRD / RECB / PCRA DNA HELICASE FAMILY MEMBER"/>
    <property type="match status" value="1"/>
</dbReference>
<dbReference type="InterPro" id="IPR014016">
    <property type="entry name" value="UvrD-like_ATP-bd"/>
</dbReference>
<feature type="binding site" evidence="14">
    <location>
        <begin position="7"/>
        <end position="14"/>
    </location>
    <ligand>
        <name>ATP</name>
        <dbReference type="ChEBI" id="CHEBI:30616"/>
    </ligand>
</feature>
<dbReference type="AlphaFoldDB" id="A0A7U4E8Z8"/>
<evidence type="ECO:0000256" key="13">
    <source>
        <dbReference type="ARBA" id="ARBA00048988"/>
    </source>
</evidence>
<reference evidence="18" key="1">
    <citation type="submission" date="2011-06" db="EMBL/GenBank/DDBJ databases">
        <title>The complete genome of chromosome of Runella slithyformis DSM 19594.</title>
        <authorList>
            <consortium name="US DOE Joint Genome Institute (JGI-PGF)"/>
            <person name="Lucas S."/>
            <person name="Han J."/>
            <person name="Lapidus A."/>
            <person name="Bruce D."/>
            <person name="Goodwin L."/>
            <person name="Pitluck S."/>
            <person name="Peters L."/>
            <person name="Kyrpides N."/>
            <person name="Mavromatis K."/>
            <person name="Ivanova N."/>
            <person name="Ovchinnikova G."/>
            <person name="Zhang X."/>
            <person name="Misra M."/>
            <person name="Detter J.C."/>
            <person name="Tapia R."/>
            <person name="Han C."/>
            <person name="Land M."/>
            <person name="Hauser L."/>
            <person name="Markowitz V."/>
            <person name="Cheng J.-F."/>
            <person name="Hugenholtz P."/>
            <person name="Woyke T."/>
            <person name="Wu D."/>
            <person name="Tindall B."/>
            <person name="Faehrich R."/>
            <person name="Brambilla E."/>
            <person name="Klenk H.-P."/>
            <person name="Eisen J.A."/>
        </authorList>
    </citation>
    <scope>NUCLEOTIDE SEQUENCE [LARGE SCALE GENOMIC DNA]</scope>
    <source>
        <strain evidence="18">ATCC 29530 / DSM 19594 / LMG 11500 / NCIMB 11436 / LSU 4</strain>
    </source>
</reference>
<sequence length="1127" mass="130258">MFKIVSSSAGSGKTYTLTKEYLKLALQSDNAYYFKHILAITFTKAATREMKDRIMSKLEAFANQKADPMLQDIIKDLYPESLADPEGAYKLREQEIRRRAERVFKQILHDYSDFAILTIDSFVQRVVSAFTDELGIPFSFEVEMEAGELLLMAVERMLEKTGDEAYSELTDILESFYLEAGQEGKNYHSLPEALAGFANDLLNEQRYASIMKNAHLSAKDFKKIRRQLVGALRKWENQLVYWAEKGHQLILDSGLDEKDFSNGTVYKYFKKRTDTSEAMKEPGPREKDAFENDKGWVTKTVRPFVAETVEGIKTQLVEYYNRIEENRLGCCGNYHLYQQLIPHLYHLSLLNEIKVEFDRQLRENNRVHISEFNQKIVKIVTEDPVPFIYERMGEKFNHILIDEFQDTSKLQFANVLPLIDNSLGYDHFNLAVGDSKQAIYRFRGGDMDQIIALYSKDLTRLSASLGDSELTLERLESIRRHLTDAVLQVNRRSAKEIIEFNNAFFKKIEELYRDQFPLSRDVFEQVTQDLPSNPKTGGEVQIEFVPALTGEANDDEETPAMINRTLALIQQATEVDGFGVGDISVLCRYKKDAKKIANHLKENGYNIISDDSLSLRFSGAVNLVTAFMRVLVRPDSRLDKYEALYLFFRMIVKRIPNNKDNKRLKTVVEANDVREFYVFVNEFLRSAKGPSEGAVEAELPDTFLNPYRLLQISAYELAEKLVQTFGLFEIVEERDYLFRFLDVVLEFSTKRGSHLADFLDHWETQKEKVSISAPSDPNAITVQTIHRSKGLEYPVVIIPYADWNFVPDAKRDTMWVNLDPSEELGITGFSTKDVESGEMIEQMEPKWLKTGSVQVKAELERTTDSVALQYKEERERVFVENLNLLYVAFTRPTQKLYVLAKEENFAKVKSPRKVSYWLHQYLESIAEPEIGDREVPVKITPLLPHEPAKKADLSTAFYIPTIISTDRSRELRLRRLANRIFDVETFEKKRDHGNKVHYALSMVRTPDDVPSALIRLQTEGMIEKTEADDIRKSLERILQHPDLQGLFEVESKVINEREILTPDGNIHRPDRVVHFPDRVVIVDYKTGIPLENHAKQLKRYARLFYEMGYETVESLLVYIERNEVIRA</sequence>
<reference evidence="17 18" key="2">
    <citation type="journal article" date="2012" name="Stand. Genomic Sci.">
        <title>Complete genome sequence of the aquatic bacterium Runella slithyformis type strain (LSU 4(T)).</title>
        <authorList>
            <person name="Copeland A."/>
            <person name="Zhang X."/>
            <person name="Misra M."/>
            <person name="Lapidus A."/>
            <person name="Nolan M."/>
            <person name="Lucas S."/>
            <person name="Deshpande S."/>
            <person name="Cheng J.F."/>
            <person name="Tapia R."/>
            <person name="Goodwin L.A."/>
            <person name="Pitluck S."/>
            <person name="Liolios K."/>
            <person name="Pagani I."/>
            <person name="Ivanova N."/>
            <person name="Mikhailova N."/>
            <person name="Pati A."/>
            <person name="Chen A."/>
            <person name="Palaniappan K."/>
            <person name="Land M."/>
            <person name="Hauser L."/>
            <person name="Pan C."/>
            <person name="Jeffries C.D."/>
            <person name="Detter J.C."/>
            <person name="Brambilla E.M."/>
            <person name="Rohde M."/>
            <person name="Djao O.D."/>
            <person name="Goker M."/>
            <person name="Sikorski J."/>
            <person name="Tindall B.J."/>
            <person name="Woyke T."/>
            <person name="Bristow J."/>
            <person name="Eisen J.A."/>
            <person name="Markowitz V."/>
            <person name="Hugenholtz P."/>
            <person name="Kyrpides N.C."/>
            <person name="Klenk H.P."/>
            <person name="Mavromatis K."/>
        </authorList>
    </citation>
    <scope>NUCLEOTIDE SEQUENCE [LARGE SCALE GENOMIC DNA]</scope>
    <source>
        <strain evidence="18">ATCC 29530 / DSM 19594 / LMG 11500 / NCIMB 11436 / LSU 4</strain>
    </source>
</reference>
<evidence type="ECO:0000256" key="11">
    <source>
        <dbReference type="ARBA" id="ARBA00034617"/>
    </source>
</evidence>
<comment type="catalytic activity">
    <reaction evidence="13">
        <text>ATP + H2O = ADP + phosphate + H(+)</text>
        <dbReference type="Rhea" id="RHEA:13065"/>
        <dbReference type="ChEBI" id="CHEBI:15377"/>
        <dbReference type="ChEBI" id="CHEBI:15378"/>
        <dbReference type="ChEBI" id="CHEBI:30616"/>
        <dbReference type="ChEBI" id="CHEBI:43474"/>
        <dbReference type="ChEBI" id="CHEBI:456216"/>
        <dbReference type="EC" id="5.6.2.4"/>
    </reaction>
</comment>
<evidence type="ECO:0000256" key="8">
    <source>
        <dbReference type="ARBA" id="ARBA00023125"/>
    </source>
</evidence>
<dbReference type="GO" id="GO:0005524">
    <property type="term" value="F:ATP binding"/>
    <property type="evidence" value="ECO:0007669"/>
    <property type="project" value="UniProtKB-UniRule"/>
</dbReference>
<dbReference type="PANTHER" id="PTHR11070:SF67">
    <property type="entry name" value="DNA 3'-5' HELICASE"/>
    <property type="match status" value="1"/>
</dbReference>
<dbReference type="Proteomes" id="UP000000493">
    <property type="component" value="Chromosome"/>
</dbReference>
<comment type="catalytic activity">
    <reaction evidence="11">
        <text>Couples ATP hydrolysis with the unwinding of duplex DNA by translocating in the 3'-5' direction.</text>
        <dbReference type="EC" id="5.6.2.4"/>
    </reaction>
</comment>
<keyword evidence="4 14" id="KW-0378">Hydrolase</keyword>
<name>A0A7U4E8Z8_RUNSL</name>
<keyword evidence="6" id="KW-0269">Exonuclease</keyword>
<evidence type="ECO:0000256" key="2">
    <source>
        <dbReference type="ARBA" id="ARBA00022741"/>
    </source>
</evidence>
<dbReference type="Gene3D" id="3.90.320.10">
    <property type="match status" value="1"/>
</dbReference>
<dbReference type="GO" id="GO:0004527">
    <property type="term" value="F:exonuclease activity"/>
    <property type="evidence" value="ECO:0007669"/>
    <property type="project" value="UniProtKB-KW"/>
</dbReference>
<dbReference type="Pfam" id="PF13361">
    <property type="entry name" value="UvrD_C"/>
    <property type="match status" value="1"/>
</dbReference>
<dbReference type="PROSITE" id="PS51198">
    <property type="entry name" value="UVRD_HELICASE_ATP_BIND"/>
    <property type="match status" value="1"/>
</dbReference>
<dbReference type="InterPro" id="IPR027417">
    <property type="entry name" value="P-loop_NTPase"/>
</dbReference>
<dbReference type="InterPro" id="IPR011604">
    <property type="entry name" value="PDDEXK-like_dom_sf"/>
</dbReference>
<organism evidence="17 18">
    <name type="scientific">Runella slithyformis (strain ATCC 29530 / DSM 19594 / LMG 11500 / NCIMB 11436 / LSU 4)</name>
    <dbReference type="NCBI Taxonomy" id="761193"/>
    <lineage>
        <taxon>Bacteria</taxon>
        <taxon>Pseudomonadati</taxon>
        <taxon>Bacteroidota</taxon>
        <taxon>Cytophagia</taxon>
        <taxon>Cytophagales</taxon>
        <taxon>Spirosomataceae</taxon>
        <taxon>Runella</taxon>
    </lineage>
</organism>
<keyword evidence="2 14" id="KW-0547">Nucleotide-binding</keyword>
<feature type="domain" description="UvrD-like helicase C-terminal" evidence="16">
    <location>
        <begin position="509"/>
        <end position="790"/>
    </location>
</feature>
<evidence type="ECO:0000259" key="15">
    <source>
        <dbReference type="PROSITE" id="PS51198"/>
    </source>
</evidence>
<dbReference type="InterPro" id="IPR000212">
    <property type="entry name" value="DNA_helicase_UvrD/REP"/>
</dbReference>
<keyword evidence="3" id="KW-0227">DNA damage</keyword>
<keyword evidence="8" id="KW-0238">DNA-binding</keyword>
<dbReference type="Gene3D" id="3.40.50.300">
    <property type="entry name" value="P-loop containing nucleotide triphosphate hydrolases"/>
    <property type="match status" value="3"/>
</dbReference>
<evidence type="ECO:0000256" key="6">
    <source>
        <dbReference type="ARBA" id="ARBA00022839"/>
    </source>
</evidence>
<dbReference type="EMBL" id="CP002859">
    <property type="protein sequence ID" value="AEI51928.1"/>
    <property type="molecule type" value="Genomic_DNA"/>
</dbReference>
<evidence type="ECO:0000313" key="18">
    <source>
        <dbReference type="Proteomes" id="UP000000493"/>
    </source>
</evidence>
<evidence type="ECO:0000256" key="4">
    <source>
        <dbReference type="ARBA" id="ARBA00022801"/>
    </source>
</evidence>
<dbReference type="Pfam" id="PF00580">
    <property type="entry name" value="UvrD-helicase"/>
    <property type="match status" value="1"/>
</dbReference>
<keyword evidence="10" id="KW-0413">Isomerase</keyword>
<keyword evidence="5 14" id="KW-0347">Helicase</keyword>
<protein>
    <recommendedName>
        <fullName evidence="12">DNA 3'-5' helicase</fullName>
        <ecNumber evidence="12">5.6.2.4</ecNumber>
    </recommendedName>
</protein>
<dbReference type="Gene3D" id="1.10.3170.10">
    <property type="entry name" value="Recbcd, chain B, domain 2"/>
    <property type="match status" value="1"/>
</dbReference>
<accession>A0A7U4E8Z8</accession>
<evidence type="ECO:0000256" key="14">
    <source>
        <dbReference type="PROSITE-ProRule" id="PRU00560"/>
    </source>
</evidence>
<dbReference type="EC" id="5.6.2.4" evidence="12"/>
<evidence type="ECO:0000259" key="16">
    <source>
        <dbReference type="PROSITE" id="PS51217"/>
    </source>
</evidence>